<dbReference type="AlphaFoldDB" id="A0ABD3XH69"/>
<comment type="caution">
    <text evidence="1">The sequence shown here is derived from an EMBL/GenBank/DDBJ whole genome shotgun (WGS) entry which is preliminary data.</text>
</comment>
<feature type="non-terminal residue" evidence="1">
    <location>
        <position position="87"/>
    </location>
</feature>
<feature type="non-terminal residue" evidence="1">
    <location>
        <position position="1"/>
    </location>
</feature>
<proteinExistence type="predicted"/>
<evidence type="ECO:0000313" key="1">
    <source>
        <dbReference type="EMBL" id="KAL3885589.1"/>
    </source>
</evidence>
<reference evidence="1 2" key="1">
    <citation type="submission" date="2024-11" db="EMBL/GenBank/DDBJ databases">
        <title>Chromosome-level genome assembly of the freshwater bivalve Anodonta woodiana.</title>
        <authorList>
            <person name="Chen X."/>
        </authorList>
    </citation>
    <scope>NUCLEOTIDE SEQUENCE [LARGE SCALE GENOMIC DNA]</scope>
    <source>
        <strain evidence="1">MN2024</strain>
        <tissue evidence="1">Gills</tissue>
    </source>
</reference>
<organism evidence="1 2">
    <name type="scientific">Sinanodonta woodiana</name>
    <name type="common">Chinese pond mussel</name>
    <name type="synonym">Anodonta woodiana</name>
    <dbReference type="NCBI Taxonomy" id="1069815"/>
    <lineage>
        <taxon>Eukaryota</taxon>
        <taxon>Metazoa</taxon>
        <taxon>Spiralia</taxon>
        <taxon>Lophotrochozoa</taxon>
        <taxon>Mollusca</taxon>
        <taxon>Bivalvia</taxon>
        <taxon>Autobranchia</taxon>
        <taxon>Heteroconchia</taxon>
        <taxon>Palaeoheterodonta</taxon>
        <taxon>Unionida</taxon>
        <taxon>Unionoidea</taxon>
        <taxon>Unionidae</taxon>
        <taxon>Unioninae</taxon>
        <taxon>Sinanodonta</taxon>
    </lineage>
</organism>
<accession>A0ABD3XH69</accession>
<dbReference type="EMBL" id="JBJQND010000002">
    <property type="protein sequence ID" value="KAL3885589.1"/>
    <property type="molecule type" value="Genomic_DNA"/>
</dbReference>
<evidence type="ECO:0000313" key="2">
    <source>
        <dbReference type="Proteomes" id="UP001634394"/>
    </source>
</evidence>
<dbReference type="Proteomes" id="UP001634394">
    <property type="component" value="Unassembled WGS sequence"/>
</dbReference>
<protein>
    <submittedName>
        <fullName evidence="1">Uncharacterized protein</fullName>
    </submittedName>
</protein>
<name>A0ABD3XH69_SINWO</name>
<gene>
    <name evidence="1" type="ORF">ACJMK2_025640</name>
</gene>
<keyword evidence="2" id="KW-1185">Reference proteome</keyword>
<sequence length="87" mass="9807">GPDKIVLNTSNNIIEMDEFDSIIIICTAECFPPCVIHWAERNINIMIGDAELKLINVSANDTYEYHAWNPSIDTRKLSQKISNAVKS</sequence>